<proteinExistence type="predicted"/>
<organism evidence="1 2">
    <name type="scientific">Tenebrio molitor</name>
    <name type="common">Yellow mealworm beetle</name>
    <dbReference type="NCBI Taxonomy" id="7067"/>
    <lineage>
        <taxon>Eukaryota</taxon>
        <taxon>Metazoa</taxon>
        <taxon>Ecdysozoa</taxon>
        <taxon>Arthropoda</taxon>
        <taxon>Hexapoda</taxon>
        <taxon>Insecta</taxon>
        <taxon>Pterygota</taxon>
        <taxon>Neoptera</taxon>
        <taxon>Endopterygota</taxon>
        <taxon>Coleoptera</taxon>
        <taxon>Polyphaga</taxon>
        <taxon>Cucujiformia</taxon>
        <taxon>Tenebrionidae</taxon>
        <taxon>Tenebrio</taxon>
    </lineage>
</organism>
<evidence type="ECO:0000313" key="2">
    <source>
        <dbReference type="Proteomes" id="UP000719412"/>
    </source>
</evidence>
<evidence type="ECO:0000313" key="1">
    <source>
        <dbReference type="EMBL" id="KAH0816179.1"/>
    </source>
</evidence>
<sequence>MEEREALRSFTSFDVPMFYVNGDLHRLDHEQRGRRGAARVKSRAPAFSQKTYNQSFVAFQFDSLAQELVASDVLGGDNNSVVLLQDECRSDINRWIGAPRPGVPSSPTAPEYQIVAVISCAILNSIHFICDSALINAFNLIVFLEGDSRYSSQLTPRNVRIEKYQNHGKEPLHLGQFPDLASSPTSHRIRLSVKMMTVNGVLLAPPLACVVGSTKEQSACLLMIGTCRDHRYVISRYI</sequence>
<name>A0A8J6HK74_TENMO</name>
<accession>A0A8J6HK74</accession>
<reference evidence="1" key="2">
    <citation type="submission" date="2021-08" db="EMBL/GenBank/DDBJ databases">
        <authorList>
            <person name="Eriksson T."/>
        </authorList>
    </citation>
    <scope>NUCLEOTIDE SEQUENCE</scope>
    <source>
        <strain evidence="1">Stoneville</strain>
        <tissue evidence="1">Whole head</tissue>
    </source>
</reference>
<gene>
    <name evidence="1" type="ORF">GEV33_006612</name>
</gene>
<dbReference type="AlphaFoldDB" id="A0A8J6HK74"/>
<keyword evidence="2" id="KW-1185">Reference proteome</keyword>
<dbReference type="Proteomes" id="UP000719412">
    <property type="component" value="Unassembled WGS sequence"/>
</dbReference>
<reference evidence="1" key="1">
    <citation type="journal article" date="2020" name="J Insects Food Feed">
        <title>The yellow mealworm (Tenebrio molitor) genome: a resource for the emerging insects as food and feed industry.</title>
        <authorList>
            <person name="Eriksson T."/>
            <person name="Andere A."/>
            <person name="Kelstrup H."/>
            <person name="Emery V."/>
            <person name="Picard C."/>
        </authorList>
    </citation>
    <scope>NUCLEOTIDE SEQUENCE</scope>
    <source>
        <strain evidence="1">Stoneville</strain>
        <tissue evidence="1">Whole head</tissue>
    </source>
</reference>
<protein>
    <submittedName>
        <fullName evidence="1">Uncharacterized protein</fullName>
    </submittedName>
</protein>
<comment type="caution">
    <text evidence="1">The sequence shown here is derived from an EMBL/GenBank/DDBJ whole genome shotgun (WGS) entry which is preliminary data.</text>
</comment>
<dbReference type="EMBL" id="JABDTM020021929">
    <property type="protein sequence ID" value="KAH0816179.1"/>
    <property type="molecule type" value="Genomic_DNA"/>
</dbReference>